<dbReference type="Proteomes" id="UP000517067">
    <property type="component" value="Unassembled WGS sequence"/>
</dbReference>
<accession>A0A066Q111</accession>
<dbReference type="EMBL" id="RRNI01000003">
    <property type="protein sequence ID" value="TJH24689.1"/>
    <property type="molecule type" value="Genomic_DNA"/>
</dbReference>
<proteinExistence type="predicted"/>
<dbReference type="RefSeq" id="WP_000015473.1">
    <property type="nucleotide sequence ID" value="NZ_AP018796.1"/>
</dbReference>
<evidence type="ECO:0000313" key="3">
    <source>
        <dbReference type="EMBL" id="NYQ40786.1"/>
    </source>
</evidence>
<organism evidence="3">
    <name type="scientific">Escherichia coli</name>
    <dbReference type="NCBI Taxonomy" id="562"/>
    <lineage>
        <taxon>Bacteria</taxon>
        <taxon>Pseudomonadati</taxon>
        <taxon>Pseudomonadota</taxon>
        <taxon>Gammaproteobacteria</taxon>
        <taxon>Enterobacterales</taxon>
        <taxon>Enterobacteriaceae</taxon>
        <taxon>Escherichia</taxon>
    </lineage>
</organism>
<protein>
    <submittedName>
        <fullName evidence="4">Phage tail protein</fullName>
    </submittedName>
    <submittedName>
        <fullName evidence="3">Phage tail tube protein</fullName>
    </submittedName>
</protein>
<dbReference type="EMBL" id="JABUPU010000076">
    <property type="protein sequence ID" value="NYP88458.1"/>
    <property type="molecule type" value="Genomic_DNA"/>
</dbReference>
<dbReference type="EMBL" id="JABUPJ010000029">
    <property type="protein sequence ID" value="NYQ40786.1"/>
    <property type="molecule type" value="Genomic_DNA"/>
</dbReference>
<reference evidence="4 5" key="1">
    <citation type="submission" date="2018-12" db="EMBL/GenBank/DDBJ databases">
        <title>Food and Water Safety Consortium.</title>
        <authorList>
            <person name="Tyson S."/>
            <person name="Peterson C.-L."/>
            <person name="Olson A."/>
            <person name="Tyler S."/>
            <person name="Cabral J."/>
            <person name="Lynch T."/>
            <person name="Knox N."/>
            <person name="Van Domselaar G."/>
            <person name="Graham M."/>
        </authorList>
    </citation>
    <scope>NUCLEOTIDE SEQUENCE [LARGE SCALE GENOMIC DNA]</scope>
    <source>
        <strain evidence="4 5">FWSEC0384</strain>
    </source>
</reference>
<dbReference type="Proteomes" id="UP000540485">
    <property type="component" value="Unassembled WGS sequence"/>
</dbReference>
<reference evidence="3 6" key="2">
    <citation type="journal article" date="2020" name="J. Appl. Microbiol.">
        <title>Genetic characterization of Shigatoxigenic and enteropathogenic Escherichia coli O80:H2 from diarrheic and septicemic calves and relatedness to human Shigatoxigenic E. coli O80:H2.</title>
        <authorList>
            <person name="Habets A."/>
            <person name="Crombe F."/>
            <person name="Nakamura K."/>
            <person name="Guerin V."/>
            <person name="De Rauw K."/>
            <person name="Pierard D."/>
            <person name="Saulmont M."/>
            <person name="Hayashi T."/>
            <person name="Mainil J.G."/>
            <person name="Thiry D."/>
        </authorList>
    </citation>
    <scope>NUCLEOTIDE SEQUENCE [LARGE SCALE GENOMIC DNA]</scope>
    <source>
        <strain evidence="3">EH3306</strain>
        <strain evidence="2 6">EH3307</strain>
    </source>
</reference>
<evidence type="ECO:0000313" key="4">
    <source>
        <dbReference type="EMBL" id="TJH24689.1"/>
    </source>
</evidence>
<dbReference type="Pfam" id="PF10618">
    <property type="entry name" value="Tail_tube"/>
    <property type="match status" value="1"/>
</dbReference>
<reference evidence="1" key="3">
    <citation type="submission" date="2021-01" db="EMBL/GenBank/DDBJ databases">
        <title>Genomes of Escherichia coli STEC strains from raw meat-based diets for companion animals.</title>
        <authorList>
            <person name="Stevens M.J.A."/>
            <person name="Stephan R."/>
        </authorList>
    </citation>
    <scope>NUCLEOTIDE SEQUENCE</scope>
    <source>
        <strain evidence="1">ATC7-7</strain>
    </source>
</reference>
<name>A0A066Q111_ECOLX</name>
<dbReference type="AlphaFoldDB" id="A0A066Q111"/>
<gene>
    <name evidence="4" type="ORF">C9160_04270</name>
    <name evidence="3" type="ORF">G4A38_19720</name>
    <name evidence="2" type="ORF">G4A47_25620</name>
    <name evidence="1" type="ORF">JNA68_07800</name>
</gene>
<evidence type="ECO:0000313" key="1">
    <source>
        <dbReference type="EMBL" id="MBL6203111.1"/>
    </source>
</evidence>
<evidence type="ECO:0000313" key="5">
    <source>
        <dbReference type="Proteomes" id="UP000306700"/>
    </source>
</evidence>
<comment type="caution">
    <text evidence="3">The sequence shown here is derived from an EMBL/GenBank/DDBJ whole genome shotgun (WGS) entry which is preliminary data.</text>
</comment>
<dbReference type="Proteomes" id="UP000655659">
    <property type="component" value="Unassembled WGS sequence"/>
</dbReference>
<evidence type="ECO:0000313" key="2">
    <source>
        <dbReference type="EMBL" id="NYP88458.1"/>
    </source>
</evidence>
<dbReference type="InterPro" id="IPR019596">
    <property type="entry name" value="Phage_Mu_GpM_tail_tub"/>
</dbReference>
<sequence>MSGKQYQGTATIRVNGQEYETLEGATFSPSGFEREVVKGAKVYGYRQKPREATLDCKFPAGGEGSPAADEINNWTAVTIEFVADTGEVHMMTKAWSSEPASLDGGGEISVKFASASSTRVQ</sequence>
<dbReference type="Proteomes" id="UP000306700">
    <property type="component" value="Unassembled WGS sequence"/>
</dbReference>
<evidence type="ECO:0000313" key="6">
    <source>
        <dbReference type="Proteomes" id="UP000517067"/>
    </source>
</evidence>
<dbReference type="EMBL" id="JAETYU010000008">
    <property type="protein sequence ID" value="MBL6203111.1"/>
    <property type="molecule type" value="Genomic_DNA"/>
</dbReference>